<comment type="caution">
    <text evidence="7">The sequence shown here is derived from an EMBL/GenBank/DDBJ whole genome shotgun (WGS) entry which is preliminary data.</text>
</comment>
<dbReference type="OrthoDB" id="9807274at2"/>
<organism evidence="7 8">
    <name type="scientific">Pseudaquabacterium pictum</name>
    <dbReference type="NCBI Taxonomy" id="2315236"/>
    <lineage>
        <taxon>Bacteria</taxon>
        <taxon>Pseudomonadati</taxon>
        <taxon>Pseudomonadota</taxon>
        <taxon>Betaproteobacteria</taxon>
        <taxon>Burkholderiales</taxon>
        <taxon>Sphaerotilaceae</taxon>
        <taxon>Pseudaquabacterium</taxon>
    </lineage>
</organism>
<keyword evidence="8" id="KW-1185">Reference proteome</keyword>
<evidence type="ECO:0000256" key="5">
    <source>
        <dbReference type="SAM" id="Phobius"/>
    </source>
</evidence>
<protein>
    <submittedName>
        <fullName evidence="7">MFS transporter</fullName>
    </submittedName>
</protein>
<sequence length="452" mass="45402">MAATPPSAAGLGPRDRLALAAVLLAVALATLDSTIVNTALPAIAADLKSPPAQAIWVVNAYQLAVAGCLLPFAALADRLGARRVHLGGLVAYMLASLGCALADSLTVLAIARALQGIAAAALMSVNIALIRAIYPPQMLGRGVGLNALVVGVSFAAGPTIASLVLAVAPWPWLFGINLPLALLALLVAWPALPRSHTAGAPPDPLTALLTALCFASLVGALSAATQRQPLVVVAPLLALTLGAGALLLRRQAGHPAPMLPVDLLRRPMFALSICTAVASFCAQGLAFVSLPFFFETVLHRDPVQTGFMMAPWAIMVAAMAPIAGRLSDSQAPGLMGGIGLVILSAGMAAMALLPGDASVLRITLGMAVCGLGFGLFQSPNLKAIMSAAPPQRAGGASGMVAMARLNGQALGAALVALCFGIAGSQGPVVALALGAGFAALGALSSAARLWVR</sequence>
<dbReference type="SUPFAM" id="SSF103473">
    <property type="entry name" value="MFS general substrate transporter"/>
    <property type="match status" value="1"/>
</dbReference>
<dbReference type="InterPro" id="IPR036259">
    <property type="entry name" value="MFS_trans_sf"/>
</dbReference>
<keyword evidence="2 5" id="KW-0812">Transmembrane</keyword>
<evidence type="ECO:0000259" key="6">
    <source>
        <dbReference type="PROSITE" id="PS50850"/>
    </source>
</evidence>
<evidence type="ECO:0000256" key="2">
    <source>
        <dbReference type="ARBA" id="ARBA00022692"/>
    </source>
</evidence>
<dbReference type="GO" id="GO:0016020">
    <property type="term" value="C:membrane"/>
    <property type="evidence" value="ECO:0007669"/>
    <property type="project" value="UniProtKB-SubCell"/>
</dbReference>
<dbReference type="AlphaFoldDB" id="A0A480ANX0"/>
<gene>
    <name evidence="7" type="ORF">AQPW35_21840</name>
</gene>
<evidence type="ECO:0000256" key="3">
    <source>
        <dbReference type="ARBA" id="ARBA00022989"/>
    </source>
</evidence>
<keyword evidence="4 5" id="KW-0472">Membrane</keyword>
<feature type="domain" description="Major facilitator superfamily (MFS) profile" evidence="6">
    <location>
        <begin position="18"/>
        <end position="452"/>
    </location>
</feature>
<dbReference type="GO" id="GO:0022857">
    <property type="term" value="F:transmembrane transporter activity"/>
    <property type="evidence" value="ECO:0007669"/>
    <property type="project" value="InterPro"/>
</dbReference>
<name>A0A480ANX0_9BURK</name>
<evidence type="ECO:0000256" key="4">
    <source>
        <dbReference type="ARBA" id="ARBA00023136"/>
    </source>
</evidence>
<feature type="transmembrane region" description="Helical" evidence="5">
    <location>
        <begin position="204"/>
        <end position="224"/>
    </location>
</feature>
<keyword evidence="3 5" id="KW-1133">Transmembrane helix</keyword>
<feature type="transmembrane region" description="Helical" evidence="5">
    <location>
        <begin position="88"/>
        <end position="111"/>
    </location>
</feature>
<feature type="transmembrane region" description="Helical" evidence="5">
    <location>
        <begin position="117"/>
        <end position="134"/>
    </location>
</feature>
<accession>A0A480ANX0</accession>
<reference evidence="8" key="1">
    <citation type="submission" date="2019-03" db="EMBL/GenBank/DDBJ databases">
        <title>Aquabacterium pictum sp.nov., the first bacteriochlorophyll a-containing freshwater bacterium in the genus Aquabacterium of the class Betaproteobacteria.</title>
        <authorList>
            <person name="Hirose S."/>
            <person name="Tank M."/>
            <person name="Hara E."/>
            <person name="Tamaki H."/>
            <person name="Takaichi S."/>
            <person name="Haruta S."/>
            <person name="Hanada S."/>
        </authorList>
    </citation>
    <scope>NUCLEOTIDE SEQUENCE [LARGE SCALE GENOMIC DNA]</scope>
    <source>
        <strain evidence="8">W35</strain>
    </source>
</reference>
<dbReference type="InterPro" id="IPR020846">
    <property type="entry name" value="MFS_dom"/>
</dbReference>
<dbReference type="Gene3D" id="1.20.1250.20">
    <property type="entry name" value="MFS general substrate transporter like domains"/>
    <property type="match status" value="1"/>
</dbReference>
<feature type="transmembrane region" description="Helical" evidence="5">
    <location>
        <begin position="54"/>
        <end position="76"/>
    </location>
</feature>
<feature type="transmembrane region" description="Helical" evidence="5">
    <location>
        <begin position="306"/>
        <end position="326"/>
    </location>
</feature>
<proteinExistence type="predicted"/>
<dbReference type="PANTHER" id="PTHR42718">
    <property type="entry name" value="MAJOR FACILITATOR SUPERFAMILY MULTIDRUG TRANSPORTER MFSC"/>
    <property type="match status" value="1"/>
</dbReference>
<dbReference type="Gene3D" id="1.20.1720.10">
    <property type="entry name" value="Multidrug resistance protein D"/>
    <property type="match status" value="1"/>
</dbReference>
<feature type="transmembrane region" description="Helical" evidence="5">
    <location>
        <begin position="428"/>
        <end position="451"/>
    </location>
</feature>
<dbReference type="EMBL" id="BJCL01000004">
    <property type="protein sequence ID" value="GCL63103.1"/>
    <property type="molecule type" value="Genomic_DNA"/>
</dbReference>
<evidence type="ECO:0000313" key="8">
    <source>
        <dbReference type="Proteomes" id="UP000301751"/>
    </source>
</evidence>
<evidence type="ECO:0000313" key="7">
    <source>
        <dbReference type="EMBL" id="GCL63103.1"/>
    </source>
</evidence>
<dbReference type="Proteomes" id="UP000301751">
    <property type="component" value="Unassembled WGS sequence"/>
</dbReference>
<dbReference type="Pfam" id="PF07690">
    <property type="entry name" value="MFS_1"/>
    <property type="match status" value="1"/>
</dbReference>
<feature type="transmembrane region" description="Helical" evidence="5">
    <location>
        <begin position="172"/>
        <end position="192"/>
    </location>
</feature>
<evidence type="ECO:0000256" key="1">
    <source>
        <dbReference type="ARBA" id="ARBA00004141"/>
    </source>
</evidence>
<dbReference type="PROSITE" id="PS50850">
    <property type="entry name" value="MFS"/>
    <property type="match status" value="1"/>
</dbReference>
<dbReference type="InterPro" id="IPR011701">
    <property type="entry name" value="MFS"/>
</dbReference>
<dbReference type="RefSeq" id="WP_137732844.1">
    <property type="nucleotide sequence ID" value="NZ_BJCL01000004.1"/>
</dbReference>
<feature type="transmembrane region" description="Helical" evidence="5">
    <location>
        <begin position="269"/>
        <end position="294"/>
    </location>
</feature>
<feature type="transmembrane region" description="Helical" evidence="5">
    <location>
        <begin position="405"/>
        <end position="422"/>
    </location>
</feature>
<feature type="transmembrane region" description="Helical" evidence="5">
    <location>
        <begin position="146"/>
        <end position="166"/>
    </location>
</feature>
<feature type="transmembrane region" description="Helical" evidence="5">
    <location>
        <begin position="359"/>
        <end position="376"/>
    </location>
</feature>
<feature type="transmembrane region" description="Helical" evidence="5">
    <location>
        <begin position="230"/>
        <end position="248"/>
    </location>
</feature>
<dbReference type="CDD" id="cd17321">
    <property type="entry name" value="MFS_MMR_MDR_like"/>
    <property type="match status" value="1"/>
</dbReference>
<feature type="transmembrane region" description="Helical" evidence="5">
    <location>
        <begin position="333"/>
        <end position="353"/>
    </location>
</feature>
<comment type="subcellular location">
    <subcellularLocation>
        <location evidence="1">Membrane</location>
        <topology evidence="1">Multi-pass membrane protein</topology>
    </subcellularLocation>
</comment>
<dbReference type="PANTHER" id="PTHR42718:SF48">
    <property type="entry name" value="CONSERVED TWO-DOMAIN MEMBRANE PROTEIN-RELATED"/>
    <property type="match status" value="1"/>
</dbReference>